<reference evidence="9" key="1">
    <citation type="journal article" date="2023" name="Mol. Phylogenet. Evol.">
        <title>Genome-scale phylogeny and comparative genomics of the fungal order Sordariales.</title>
        <authorList>
            <person name="Hensen N."/>
            <person name="Bonometti L."/>
            <person name="Westerberg I."/>
            <person name="Brannstrom I.O."/>
            <person name="Guillou S."/>
            <person name="Cros-Aarteil S."/>
            <person name="Calhoun S."/>
            <person name="Haridas S."/>
            <person name="Kuo A."/>
            <person name="Mondo S."/>
            <person name="Pangilinan J."/>
            <person name="Riley R."/>
            <person name="LaButti K."/>
            <person name="Andreopoulos B."/>
            <person name="Lipzen A."/>
            <person name="Chen C."/>
            <person name="Yan M."/>
            <person name="Daum C."/>
            <person name="Ng V."/>
            <person name="Clum A."/>
            <person name="Steindorff A."/>
            <person name="Ohm R.A."/>
            <person name="Martin F."/>
            <person name="Silar P."/>
            <person name="Natvig D.O."/>
            <person name="Lalanne C."/>
            <person name="Gautier V."/>
            <person name="Ament-Velasquez S.L."/>
            <person name="Kruys A."/>
            <person name="Hutchinson M.I."/>
            <person name="Powell A.J."/>
            <person name="Barry K."/>
            <person name="Miller A.N."/>
            <person name="Grigoriev I.V."/>
            <person name="Debuchy R."/>
            <person name="Gladieux P."/>
            <person name="Hiltunen Thoren M."/>
            <person name="Johannesson H."/>
        </authorList>
    </citation>
    <scope>NUCLEOTIDE SEQUENCE</scope>
    <source>
        <strain evidence="9">CBS 141.50</strain>
    </source>
</reference>
<reference evidence="9" key="2">
    <citation type="submission" date="2023-05" db="EMBL/GenBank/DDBJ databases">
        <authorList>
            <consortium name="Lawrence Berkeley National Laboratory"/>
            <person name="Steindorff A."/>
            <person name="Hensen N."/>
            <person name="Bonometti L."/>
            <person name="Westerberg I."/>
            <person name="Brannstrom I.O."/>
            <person name="Guillou S."/>
            <person name="Cros-Aarteil S."/>
            <person name="Calhoun S."/>
            <person name="Haridas S."/>
            <person name="Kuo A."/>
            <person name="Mondo S."/>
            <person name="Pangilinan J."/>
            <person name="Riley R."/>
            <person name="Labutti K."/>
            <person name="Andreopoulos B."/>
            <person name="Lipzen A."/>
            <person name="Chen C."/>
            <person name="Yanf M."/>
            <person name="Daum C."/>
            <person name="Ng V."/>
            <person name="Clum A."/>
            <person name="Ohm R."/>
            <person name="Martin F."/>
            <person name="Silar P."/>
            <person name="Natvig D."/>
            <person name="Lalanne C."/>
            <person name="Gautier V."/>
            <person name="Ament-Velasquez S.L."/>
            <person name="Kruys A."/>
            <person name="Hutchinson M.I."/>
            <person name="Powell A.J."/>
            <person name="Barry K."/>
            <person name="Miller A.N."/>
            <person name="Grigoriev I.V."/>
            <person name="Debuchy R."/>
            <person name="Gladieux P."/>
            <person name="Thoren M.H."/>
            <person name="Johannesson H."/>
        </authorList>
    </citation>
    <scope>NUCLEOTIDE SEQUENCE</scope>
    <source>
        <strain evidence="9">CBS 141.50</strain>
    </source>
</reference>
<dbReference type="PROSITE" id="PS50011">
    <property type="entry name" value="PROTEIN_KINASE_DOM"/>
    <property type="match status" value="1"/>
</dbReference>
<evidence type="ECO:0000256" key="4">
    <source>
        <dbReference type="ARBA" id="ARBA00022777"/>
    </source>
</evidence>
<dbReference type="GO" id="GO:0005524">
    <property type="term" value="F:ATP binding"/>
    <property type="evidence" value="ECO:0007669"/>
    <property type="project" value="UniProtKB-UniRule"/>
</dbReference>
<feature type="domain" description="Protein kinase" evidence="8">
    <location>
        <begin position="110"/>
        <end position="364"/>
    </location>
</feature>
<feature type="binding site" evidence="6">
    <location>
        <position position="139"/>
    </location>
    <ligand>
        <name>ATP</name>
        <dbReference type="ChEBI" id="CHEBI:30616"/>
    </ligand>
</feature>
<proteinExistence type="inferred from homology"/>
<dbReference type="AlphaFoldDB" id="A0AAN6ZL32"/>
<dbReference type="PANTHER" id="PTHR43671">
    <property type="entry name" value="SERINE/THREONINE-PROTEIN KINASE NEK"/>
    <property type="match status" value="1"/>
</dbReference>
<dbReference type="SMART" id="SM00220">
    <property type="entry name" value="S_TKc"/>
    <property type="match status" value="1"/>
</dbReference>
<dbReference type="InterPro" id="IPR050660">
    <property type="entry name" value="NEK_Ser/Thr_kinase"/>
</dbReference>
<dbReference type="Gene3D" id="3.30.200.20">
    <property type="entry name" value="Phosphorylase Kinase, domain 1"/>
    <property type="match status" value="1"/>
</dbReference>
<comment type="similarity">
    <text evidence="1">Belongs to the protein kinase superfamily. NEK Ser/Thr protein kinase family. NIMA subfamily.</text>
</comment>
<dbReference type="GO" id="GO:0004674">
    <property type="term" value="F:protein serine/threonine kinase activity"/>
    <property type="evidence" value="ECO:0007669"/>
    <property type="project" value="TreeGrafter"/>
</dbReference>
<name>A0AAN6ZL32_9PEZI</name>
<feature type="region of interest" description="Disordered" evidence="7">
    <location>
        <begin position="442"/>
        <end position="516"/>
    </location>
</feature>
<evidence type="ECO:0000256" key="6">
    <source>
        <dbReference type="PROSITE-ProRule" id="PRU10141"/>
    </source>
</evidence>
<evidence type="ECO:0000259" key="8">
    <source>
        <dbReference type="PROSITE" id="PS50011"/>
    </source>
</evidence>
<dbReference type="InterPro" id="IPR011009">
    <property type="entry name" value="Kinase-like_dom_sf"/>
</dbReference>
<keyword evidence="10" id="KW-1185">Reference proteome</keyword>
<dbReference type="GeneID" id="87818263"/>
<feature type="compositionally biased region" description="Low complexity" evidence="7">
    <location>
        <begin position="534"/>
        <end position="545"/>
    </location>
</feature>
<dbReference type="Pfam" id="PF00069">
    <property type="entry name" value="Pkinase"/>
    <property type="match status" value="1"/>
</dbReference>
<keyword evidence="4 9" id="KW-0418">Kinase</keyword>
<organism evidence="9 10">
    <name type="scientific">Dichotomopilus funicola</name>
    <dbReference type="NCBI Taxonomy" id="1934379"/>
    <lineage>
        <taxon>Eukaryota</taxon>
        <taxon>Fungi</taxon>
        <taxon>Dikarya</taxon>
        <taxon>Ascomycota</taxon>
        <taxon>Pezizomycotina</taxon>
        <taxon>Sordariomycetes</taxon>
        <taxon>Sordariomycetidae</taxon>
        <taxon>Sordariales</taxon>
        <taxon>Chaetomiaceae</taxon>
        <taxon>Dichotomopilus</taxon>
    </lineage>
</organism>
<dbReference type="CDD" id="cd00180">
    <property type="entry name" value="PKc"/>
    <property type="match status" value="1"/>
</dbReference>
<evidence type="ECO:0000256" key="7">
    <source>
        <dbReference type="SAM" id="MobiDB-lite"/>
    </source>
</evidence>
<dbReference type="RefSeq" id="XP_062634632.1">
    <property type="nucleotide sequence ID" value="XM_062781650.1"/>
</dbReference>
<evidence type="ECO:0000256" key="2">
    <source>
        <dbReference type="ARBA" id="ARBA00022679"/>
    </source>
</evidence>
<dbReference type="InterPro" id="IPR008271">
    <property type="entry name" value="Ser/Thr_kinase_AS"/>
</dbReference>
<evidence type="ECO:0000256" key="3">
    <source>
        <dbReference type="ARBA" id="ARBA00022741"/>
    </source>
</evidence>
<comment type="caution">
    <text evidence="9">The sequence shown here is derived from an EMBL/GenBank/DDBJ whole genome shotgun (WGS) entry which is preliminary data.</text>
</comment>
<evidence type="ECO:0000256" key="1">
    <source>
        <dbReference type="ARBA" id="ARBA00010886"/>
    </source>
</evidence>
<keyword evidence="3 6" id="KW-0547">Nucleotide-binding</keyword>
<feature type="region of interest" description="Disordered" evidence="7">
    <location>
        <begin position="530"/>
        <end position="599"/>
    </location>
</feature>
<dbReference type="InterPro" id="IPR000719">
    <property type="entry name" value="Prot_kinase_dom"/>
</dbReference>
<evidence type="ECO:0000313" key="9">
    <source>
        <dbReference type="EMBL" id="KAK4141261.1"/>
    </source>
</evidence>
<feature type="compositionally biased region" description="Polar residues" evidence="7">
    <location>
        <begin position="502"/>
        <end position="516"/>
    </location>
</feature>
<keyword evidence="2" id="KW-0808">Transferase</keyword>
<accession>A0AAN6ZL32</accession>
<dbReference type="Gene3D" id="1.10.510.10">
    <property type="entry name" value="Transferase(Phosphotransferase) domain 1"/>
    <property type="match status" value="1"/>
</dbReference>
<keyword evidence="5 6" id="KW-0067">ATP-binding</keyword>
<dbReference type="PROSITE" id="PS00108">
    <property type="entry name" value="PROTEIN_KINASE_ST"/>
    <property type="match status" value="1"/>
</dbReference>
<dbReference type="SUPFAM" id="SSF56112">
    <property type="entry name" value="Protein kinase-like (PK-like)"/>
    <property type="match status" value="1"/>
</dbReference>
<gene>
    <name evidence="9" type="ORF">C8A04DRAFT_31122</name>
</gene>
<evidence type="ECO:0000313" key="10">
    <source>
        <dbReference type="Proteomes" id="UP001302676"/>
    </source>
</evidence>
<dbReference type="PROSITE" id="PS00107">
    <property type="entry name" value="PROTEIN_KINASE_ATP"/>
    <property type="match status" value="1"/>
</dbReference>
<dbReference type="InterPro" id="IPR017441">
    <property type="entry name" value="Protein_kinase_ATP_BS"/>
</dbReference>
<evidence type="ECO:0000256" key="5">
    <source>
        <dbReference type="ARBA" id="ARBA00022840"/>
    </source>
</evidence>
<dbReference type="PANTHER" id="PTHR43671:SF85">
    <property type="entry name" value="KINASE, PUTATIVE-RELATED"/>
    <property type="match status" value="1"/>
</dbReference>
<dbReference type="Proteomes" id="UP001302676">
    <property type="component" value="Unassembled WGS sequence"/>
</dbReference>
<protein>
    <submittedName>
        <fullName evidence="9">Kinase-like domain-containing protein</fullName>
    </submittedName>
</protein>
<sequence>MSYDRIAAVGRDSGYPTDTVVILTLPAFENDGPFVDRHRSRLLEERTVQHSGTSHVTSRSFIPSFSNPPRQSRSYFTIGRGPHSDISYSSISISTEHIGKPAPTKQRYMYWFKDLLGQGAFGAVHLVRRLQDWKRFAAKEVSPRTQQREYLKEEIEKLQSFKHNRVVSYEDWYEDKPGHWILVMEFCKFGTLFDLMEYRRDTFQLQEIAEIQKQIAEGLVYLHDQGCTHRDIKPQNILVRQLEPLSLVLADFGISKQTTDEDSAMYTILGTADSMAPEIMAFKPYNSRIDIWALGVIGLELLLYGVQNRRRKSRSSPQNFYFQTAGTLFERDRSNLLAGNVARMLAEYPEDRPDARECVEDAVTALNPLGPKQRLAAPPYDRIPRLWNSANDSQATLRSLLQPTTIQNCTPSEIRDMEKQLETSTWRVRCAAGVAAQGVSMQPLSQATTAQQQTSRKRGSSVLSRSNSIEARPAKTQRTEPTMAVEQEGSPSTLLPPSDPSGMQQPDSPRDITPTNTRWFHSLFSVSNTFPSVQQSQQQQQQQPQLTFPAVHPQESLTIIPIRPKPKRTPSPVTARERPYRCQNRTIPSTTPKVALSLP</sequence>
<feature type="compositionally biased region" description="Polar residues" evidence="7">
    <location>
        <begin position="583"/>
        <end position="592"/>
    </location>
</feature>
<dbReference type="EMBL" id="MU853614">
    <property type="protein sequence ID" value="KAK4141261.1"/>
    <property type="molecule type" value="Genomic_DNA"/>
</dbReference>